<evidence type="ECO:0000313" key="4">
    <source>
        <dbReference type="EMBL" id="KAJ5532327.1"/>
    </source>
</evidence>
<gene>
    <name evidence="4" type="ORF">N7494_008879</name>
</gene>
<keyword evidence="5" id="KW-1185">Reference proteome</keyword>
<evidence type="ECO:0000256" key="3">
    <source>
        <dbReference type="ARBA" id="ARBA00023002"/>
    </source>
</evidence>
<dbReference type="AlphaFoldDB" id="A0AAD6CPM5"/>
<dbReference type="Pfam" id="PF13561">
    <property type="entry name" value="adh_short_C2"/>
    <property type="match status" value="1"/>
</dbReference>
<name>A0AAD6CPM5_9EURO</name>
<organism evidence="4 5">
    <name type="scientific">Penicillium frequentans</name>
    <dbReference type="NCBI Taxonomy" id="3151616"/>
    <lineage>
        <taxon>Eukaryota</taxon>
        <taxon>Fungi</taxon>
        <taxon>Dikarya</taxon>
        <taxon>Ascomycota</taxon>
        <taxon>Pezizomycotina</taxon>
        <taxon>Eurotiomycetes</taxon>
        <taxon>Eurotiomycetidae</taxon>
        <taxon>Eurotiales</taxon>
        <taxon>Aspergillaceae</taxon>
        <taxon>Penicillium</taxon>
    </lineage>
</organism>
<dbReference type="InterPro" id="IPR036291">
    <property type="entry name" value="NAD(P)-bd_dom_sf"/>
</dbReference>
<protein>
    <submittedName>
        <fullName evidence="4">Uncharacterized protein</fullName>
    </submittedName>
</protein>
<dbReference type="GO" id="GO:0016491">
    <property type="term" value="F:oxidoreductase activity"/>
    <property type="evidence" value="ECO:0007669"/>
    <property type="project" value="UniProtKB-KW"/>
</dbReference>
<evidence type="ECO:0000256" key="1">
    <source>
        <dbReference type="ARBA" id="ARBA00006484"/>
    </source>
</evidence>
<comment type="similarity">
    <text evidence="1">Belongs to the short-chain dehydrogenases/reductases (SDR) family.</text>
</comment>
<dbReference type="Proteomes" id="UP001220324">
    <property type="component" value="Unassembled WGS sequence"/>
</dbReference>
<reference evidence="4 5" key="1">
    <citation type="journal article" date="2023" name="IMA Fungus">
        <title>Comparative genomic study of the Penicillium genus elucidates a diverse pangenome and 15 lateral gene transfer events.</title>
        <authorList>
            <person name="Petersen C."/>
            <person name="Sorensen T."/>
            <person name="Nielsen M.R."/>
            <person name="Sondergaard T.E."/>
            <person name="Sorensen J.L."/>
            <person name="Fitzpatrick D.A."/>
            <person name="Frisvad J.C."/>
            <person name="Nielsen K.L."/>
        </authorList>
    </citation>
    <scope>NUCLEOTIDE SEQUENCE [LARGE SCALE GENOMIC DNA]</scope>
    <source>
        <strain evidence="4 5">IBT 35679</strain>
    </source>
</reference>
<evidence type="ECO:0000313" key="5">
    <source>
        <dbReference type="Proteomes" id="UP001220324"/>
    </source>
</evidence>
<dbReference type="PANTHER" id="PTHR24321">
    <property type="entry name" value="DEHYDROGENASES, SHORT CHAIN"/>
    <property type="match status" value="1"/>
</dbReference>
<dbReference type="SUPFAM" id="SSF51735">
    <property type="entry name" value="NAD(P)-binding Rossmann-fold domains"/>
    <property type="match status" value="1"/>
</dbReference>
<dbReference type="PRINTS" id="PR00081">
    <property type="entry name" value="GDHRDH"/>
</dbReference>
<dbReference type="EMBL" id="JAQIZZ010000007">
    <property type="protein sequence ID" value="KAJ5532327.1"/>
    <property type="molecule type" value="Genomic_DNA"/>
</dbReference>
<dbReference type="PANTHER" id="PTHR24321:SF12">
    <property type="entry name" value="SHORT-CHAIN DEHYDROGENASE_REDUCTASE FAMILY, PUTATIVE (AFU_ORTHOLOGUE AFUA_5G14340)-RELATED"/>
    <property type="match status" value="1"/>
</dbReference>
<dbReference type="FunFam" id="3.40.50.720:FF:000084">
    <property type="entry name" value="Short-chain dehydrogenase reductase"/>
    <property type="match status" value="1"/>
</dbReference>
<proteinExistence type="inferred from homology"/>
<evidence type="ECO:0000256" key="2">
    <source>
        <dbReference type="ARBA" id="ARBA00022857"/>
    </source>
</evidence>
<sequence>MDPLLAQGVALITGSGSGIGQQIAVKLASNGCKKLFLADISATGFDATTAAVKEVASDAEVAIFVSDISDEQSVIAMIDECVRQFGRIDFACNNAGMIAGAALTHEMAIDSFERLINVNTIGTLLCQKYEVKVMLQQEPLSVSGVKYAPRGSIVNTASMAGLSTMSGIAAYTATKHGVISMTRVDARQYAEQGVRINSICPGFVDTPMLRGEMPDEWVKASARNAPMNRLIDPAEVANGVVFLSGSLATAVTGISLPVDGGALLYHIV</sequence>
<comment type="caution">
    <text evidence="4">The sequence shown here is derived from an EMBL/GenBank/DDBJ whole genome shotgun (WGS) entry which is preliminary data.</text>
</comment>
<accession>A0AAD6CPM5</accession>
<dbReference type="CDD" id="cd05233">
    <property type="entry name" value="SDR_c"/>
    <property type="match status" value="1"/>
</dbReference>
<keyword evidence="3" id="KW-0560">Oxidoreductase</keyword>
<dbReference type="PRINTS" id="PR00080">
    <property type="entry name" value="SDRFAMILY"/>
</dbReference>
<dbReference type="Gene3D" id="3.40.50.720">
    <property type="entry name" value="NAD(P)-binding Rossmann-like Domain"/>
    <property type="match status" value="1"/>
</dbReference>
<dbReference type="InterPro" id="IPR002347">
    <property type="entry name" value="SDR_fam"/>
</dbReference>
<keyword evidence="2" id="KW-0521">NADP</keyword>